<feature type="transmembrane region" description="Helical" evidence="2">
    <location>
        <begin position="87"/>
        <end position="109"/>
    </location>
</feature>
<feature type="region of interest" description="Disordered" evidence="1">
    <location>
        <begin position="149"/>
        <end position="172"/>
    </location>
</feature>
<accession>A0A1P8K0H5</accession>
<feature type="transmembrane region" description="Helical" evidence="2">
    <location>
        <begin position="65"/>
        <end position="81"/>
    </location>
</feature>
<keyword evidence="2" id="KW-0472">Membrane</keyword>
<keyword evidence="4" id="KW-1185">Reference proteome</keyword>
<gene>
    <name evidence="3" type="ORF">RD110_21730</name>
</gene>
<evidence type="ECO:0000256" key="2">
    <source>
        <dbReference type="SAM" id="Phobius"/>
    </source>
</evidence>
<evidence type="ECO:0000313" key="4">
    <source>
        <dbReference type="Proteomes" id="UP000186609"/>
    </source>
</evidence>
<sequence>MFGAALLWTGLAALLTKLFTTHAQFWRHLRIVLAVGVVSVMLEGLVSATAFAFGWVPLARFGAQLDWWALAAGLLLQWWVIAPPRRMRLQATVVGALALLALGAMAWTASRDNQAGPRLANLYPPGWRLAAPVPVSQWMQESQGLRERLDKRLQQDDADQATDAGDDDSDGD</sequence>
<dbReference type="Proteomes" id="UP000186609">
    <property type="component" value="Chromosome"/>
</dbReference>
<evidence type="ECO:0000256" key="1">
    <source>
        <dbReference type="SAM" id="MobiDB-lite"/>
    </source>
</evidence>
<dbReference type="AlphaFoldDB" id="A0A1P8K0H5"/>
<dbReference type="EMBL" id="CP019236">
    <property type="protein sequence ID" value="APW39514.1"/>
    <property type="molecule type" value="Genomic_DNA"/>
</dbReference>
<evidence type="ECO:0000313" key="3">
    <source>
        <dbReference type="EMBL" id="APW39514.1"/>
    </source>
</evidence>
<feature type="compositionally biased region" description="Acidic residues" evidence="1">
    <location>
        <begin position="156"/>
        <end position="172"/>
    </location>
</feature>
<dbReference type="KEGG" id="rhy:RD110_21730"/>
<feature type="transmembrane region" description="Helical" evidence="2">
    <location>
        <begin position="30"/>
        <end position="53"/>
    </location>
</feature>
<keyword evidence="2" id="KW-1133">Transmembrane helix</keyword>
<dbReference type="STRING" id="1842727.RD110_21730"/>
<keyword evidence="2" id="KW-0812">Transmembrane</keyword>
<reference evidence="3 4" key="1">
    <citation type="submission" date="2017-01" db="EMBL/GenBank/DDBJ databases">
        <authorList>
            <person name="Mah S.A."/>
            <person name="Swanson W.J."/>
            <person name="Moy G.W."/>
            <person name="Vacquier V.D."/>
        </authorList>
    </citation>
    <scope>NUCLEOTIDE SEQUENCE [LARGE SCALE GENOMIC DNA]</scope>
    <source>
        <strain evidence="3 4">DCY110</strain>
    </source>
</reference>
<name>A0A1P8K0H5_9BURK</name>
<proteinExistence type="predicted"/>
<protein>
    <submittedName>
        <fullName evidence="3">Uncharacterized protein</fullName>
    </submittedName>
</protein>
<organism evidence="3 4">
    <name type="scientific">Rhodoferax koreensis</name>
    <dbReference type="NCBI Taxonomy" id="1842727"/>
    <lineage>
        <taxon>Bacteria</taxon>
        <taxon>Pseudomonadati</taxon>
        <taxon>Pseudomonadota</taxon>
        <taxon>Betaproteobacteria</taxon>
        <taxon>Burkholderiales</taxon>
        <taxon>Comamonadaceae</taxon>
        <taxon>Rhodoferax</taxon>
    </lineage>
</organism>